<organism evidence="3 4">
    <name type="scientific">Acrobeloides nanus</name>
    <dbReference type="NCBI Taxonomy" id="290746"/>
    <lineage>
        <taxon>Eukaryota</taxon>
        <taxon>Metazoa</taxon>
        <taxon>Ecdysozoa</taxon>
        <taxon>Nematoda</taxon>
        <taxon>Chromadorea</taxon>
        <taxon>Rhabditida</taxon>
        <taxon>Tylenchina</taxon>
        <taxon>Cephalobomorpha</taxon>
        <taxon>Cephaloboidea</taxon>
        <taxon>Cephalobidae</taxon>
        <taxon>Acrobeloides</taxon>
    </lineage>
</organism>
<accession>A0A914D9L2</accession>
<evidence type="ECO:0000259" key="2">
    <source>
        <dbReference type="PROSITE" id="PS50836"/>
    </source>
</evidence>
<dbReference type="GO" id="GO:1900449">
    <property type="term" value="P:regulation of glutamate receptor signaling pathway"/>
    <property type="evidence" value="ECO:0007669"/>
    <property type="project" value="InterPro"/>
</dbReference>
<dbReference type="PROSITE" id="PS50836">
    <property type="entry name" value="DOMON"/>
    <property type="match status" value="1"/>
</dbReference>
<dbReference type="InterPro" id="IPR042789">
    <property type="entry name" value="FRRS1L"/>
</dbReference>
<dbReference type="WBParaSite" id="ACRNAN_scaffold2037.g15469.t1">
    <property type="protein sequence ID" value="ACRNAN_scaffold2037.g15469.t1"/>
    <property type="gene ID" value="ACRNAN_scaffold2037.g15469"/>
</dbReference>
<dbReference type="Proteomes" id="UP000887540">
    <property type="component" value="Unplaced"/>
</dbReference>
<sequence>MASILEVVALFVVMFLRKESVAQNFSTSECGNSKGCLFQPNNCIPFQTCAYAMSYSATNSGDVIFEILGQVTAPYNTYVALGFNNAAQMDGATVTACASYNGSPFLGRLTYNPATYNLNVPIDQNTQSNILQTIYSGVVNNTLYCKVTQTISPPSNIPSNFVAPLNQTFYILMVSGPTQTGNNPALLKHSTHYISPQMVNLL</sequence>
<dbReference type="AlphaFoldDB" id="A0A914D9L2"/>
<dbReference type="GO" id="GO:0099072">
    <property type="term" value="P:regulation of postsynaptic membrane neurotransmitter receptor levels"/>
    <property type="evidence" value="ECO:0007669"/>
    <property type="project" value="TreeGrafter"/>
</dbReference>
<evidence type="ECO:0000313" key="3">
    <source>
        <dbReference type="Proteomes" id="UP000887540"/>
    </source>
</evidence>
<evidence type="ECO:0000313" key="4">
    <source>
        <dbReference type="WBParaSite" id="ACRNAN_scaffold2037.g15469.t1"/>
    </source>
</evidence>
<protein>
    <submittedName>
        <fullName evidence="4">DOMON domain-containing protein</fullName>
    </submittedName>
</protein>
<feature type="domain" description="DOMON" evidence="2">
    <location>
        <begin position="49"/>
        <end position="176"/>
    </location>
</feature>
<dbReference type="Pfam" id="PF03351">
    <property type="entry name" value="DOMON"/>
    <property type="match status" value="1"/>
</dbReference>
<dbReference type="InterPro" id="IPR005018">
    <property type="entry name" value="DOMON_domain"/>
</dbReference>
<reference evidence="4" key="1">
    <citation type="submission" date="2022-11" db="UniProtKB">
        <authorList>
            <consortium name="WormBaseParasite"/>
        </authorList>
    </citation>
    <scope>IDENTIFICATION</scope>
</reference>
<keyword evidence="3" id="KW-1185">Reference proteome</keyword>
<feature type="signal peptide" evidence="1">
    <location>
        <begin position="1"/>
        <end position="22"/>
    </location>
</feature>
<dbReference type="PANTHER" id="PTHR46902:SF1">
    <property type="entry name" value="DOMON DOMAIN-CONTAINING PROTEIN FRRS1L"/>
    <property type="match status" value="1"/>
</dbReference>
<dbReference type="PANTHER" id="PTHR46902">
    <property type="entry name" value="DOMON DOMAIN-CONTAINING PROTEIN FRRS1L"/>
    <property type="match status" value="1"/>
</dbReference>
<keyword evidence="1" id="KW-0732">Signal</keyword>
<proteinExistence type="predicted"/>
<feature type="chain" id="PRO_5036688654" evidence="1">
    <location>
        <begin position="23"/>
        <end position="202"/>
    </location>
</feature>
<name>A0A914D9L2_9BILA</name>
<evidence type="ECO:0000256" key="1">
    <source>
        <dbReference type="SAM" id="SignalP"/>
    </source>
</evidence>